<evidence type="ECO:0000256" key="1">
    <source>
        <dbReference type="SAM" id="Phobius"/>
    </source>
</evidence>
<evidence type="ECO:0000313" key="2">
    <source>
        <dbReference type="EMBL" id="MCU9847800.1"/>
    </source>
</evidence>
<keyword evidence="1" id="KW-1133">Transmembrane helix</keyword>
<evidence type="ECO:0008006" key="4">
    <source>
        <dbReference type="Google" id="ProtNLM"/>
    </source>
</evidence>
<proteinExistence type="predicted"/>
<dbReference type="EMBL" id="JAOVQO010000005">
    <property type="protein sequence ID" value="MCU9847800.1"/>
    <property type="molecule type" value="Genomic_DNA"/>
</dbReference>
<accession>A0ABT2X1I0</accession>
<keyword evidence="3" id="KW-1185">Reference proteome</keyword>
<dbReference type="RefSeq" id="WP_263334609.1">
    <property type="nucleotide sequence ID" value="NZ_JAOVQO010000005.1"/>
</dbReference>
<keyword evidence="1" id="KW-0472">Membrane</keyword>
<evidence type="ECO:0000313" key="3">
    <source>
        <dbReference type="Proteomes" id="UP001209535"/>
    </source>
</evidence>
<feature type="transmembrane region" description="Helical" evidence="1">
    <location>
        <begin position="45"/>
        <end position="66"/>
    </location>
</feature>
<keyword evidence="1" id="KW-0812">Transmembrane</keyword>
<dbReference type="Proteomes" id="UP001209535">
    <property type="component" value="Unassembled WGS sequence"/>
</dbReference>
<reference evidence="2 3" key="1">
    <citation type="submission" date="2022-10" db="EMBL/GenBank/DDBJ databases">
        <title>Defluviimonas sp. nov., isolated from ocean surface sediments.</title>
        <authorList>
            <person name="He W."/>
            <person name="Wang L."/>
            <person name="Zhang D.-F."/>
        </authorList>
    </citation>
    <scope>NUCLEOTIDE SEQUENCE [LARGE SCALE GENOMIC DNA]</scope>
    <source>
        <strain evidence="2 3">WL0024</strain>
    </source>
</reference>
<feature type="transmembrane region" description="Helical" evidence="1">
    <location>
        <begin position="20"/>
        <end position="39"/>
    </location>
</feature>
<gene>
    <name evidence="2" type="ORF">OEZ60_07245</name>
</gene>
<comment type="caution">
    <text evidence="2">The sequence shown here is derived from an EMBL/GenBank/DDBJ whole genome shotgun (WGS) entry which is preliminary data.</text>
</comment>
<sequence length="165" mass="17637">MNDIQDEILASITPSPARRAFATGVLATLGALLVLLAFLRPPASMPLQFFLIVLGAAALVLCVRLFRATGNGLLLTAAGIRDSEGREVARLAEIRKVERGTFAFKPSNGFLLHLAETRPRAWAPGLWWRSGRRVGIGGVISGAEGRHMADRIDALIAERGGQPSA</sequence>
<protein>
    <recommendedName>
        <fullName evidence="4">DUF2244 domain-containing protein</fullName>
    </recommendedName>
</protein>
<organism evidence="2 3">
    <name type="scientific">Albidovulum salinarum</name>
    <dbReference type="NCBI Taxonomy" id="2984153"/>
    <lineage>
        <taxon>Bacteria</taxon>
        <taxon>Pseudomonadati</taxon>
        <taxon>Pseudomonadota</taxon>
        <taxon>Alphaproteobacteria</taxon>
        <taxon>Rhodobacterales</taxon>
        <taxon>Paracoccaceae</taxon>
        <taxon>Albidovulum</taxon>
    </lineage>
</organism>
<name>A0ABT2X1I0_9RHOB</name>